<dbReference type="AlphaFoldDB" id="A0A318H7V1"/>
<dbReference type="InterPro" id="IPR006685">
    <property type="entry name" value="MscS_channel_2nd"/>
</dbReference>
<reference evidence="2 3" key="2">
    <citation type="submission" date="2018-06" db="EMBL/GenBank/DDBJ databases">
        <title>Sequencing of bacterial isolates from soil warming experiment in Harvard Forest, Massachusetts, USA.</title>
        <authorList>
            <person name="Deangelis K.PhD."/>
        </authorList>
    </citation>
    <scope>NUCLEOTIDE SEQUENCE [LARGE SCALE GENOMIC DNA]</scope>
    <source>
        <strain evidence="2 3">GAS496</strain>
    </source>
</reference>
<dbReference type="Proteomes" id="UP000247781">
    <property type="component" value="Unassembled WGS sequence"/>
</dbReference>
<dbReference type="GO" id="GO:0055085">
    <property type="term" value="P:transmembrane transport"/>
    <property type="evidence" value="ECO:0007669"/>
    <property type="project" value="InterPro"/>
</dbReference>
<dbReference type="RefSeq" id="WP_110319419.1">
    <property type="nucleotide sequence ID" value="NZ_QJJU01000028.1"/>
</dbReference>
<dbReference type="EMBL" id="QJJU01000028">
    <property type="protein sequence ID" value="PXX01517.1"/>
    <property type="molecule type" value="Genomic_DNA"/>
</dbReference>
<comment type="caution">
    <text evidence="2">The sequence shown here is derived from an EMBL/GenBank/DDBJ whole genome shotgun (WGS) entry which is preliminary data.</text>
</comment>
<dbReference type="OrthoDB" id="4641722at2"/>
<gene>
    <name evidence="2" type="ORF">C8E89_1283</name>
</gene>
<keyword evidence="3" id="KW-1185">Reference proteome</keyword>
<accession>A0A318H7V1</accession>
<feature type="domain" description="Mechanosensitive ion channel MscS" evidence="1">
    <location>
        <begin position="2"/>
        <end position="44"/>
    </location>
</feature>
<evidence type="ECO:0000313" key="2">
    <source>
        <dbReference type="EMBL" id="PXX01517.1"/>
    </source>
</evidence>
<evidence type="ECO:0000313" key="3">
    <source>
        <dbReference type="Proteomes" id="UP000247781"/>
    </source>
</evidence>
<evidence type="ECO:0000259" key="1">
    <source>
        <dbReference type="Pfam" id="PF00924"/>
    </source>
</evidence>
<protein>
    <submittedName>
        <fullName evidence="2">Mechanosensitive ion channel-like protein</fullName>
    </submittedName>
</protein>
<sequence length="59" mass="6352">MFQIGDRVREGSHVGTVTDVGTVLIQLKTSEGTSRVVCPWELVLMRASHDGNGSNLAPE</sequence>
<proteinExistence type="predicted"/>
<organism evidence="2 3">
    <name type="scientific">Mycolicibacterium moriokaense</name>
    <dbReference type="NCBI Taxonomy" id="39691"/>
    <lineage>
        <taxon>Bacteria</taxon>
        <taxon>Bacillati</taxon>
        <taxon>Actinomycetota</taxon>
        <taxon>Actinomycetes</taxon>
        <taxon>Mycobacteriales</taxon>
        <taxon>Mycobacteriaceae</taxon>
        <taxon>Mycolicibacterium</taxon>
    </lineage>
</organism>
<dbReference type="Pfam" id="PF00924">
    <property type="entry name" value="MS_channel_2nd"/>
    <property type="match status" value="1"/>
</dbReference>
<name>A0A318H7V1_9MYCO</name>
<reference evidence="3" key="1">
    <citation type="submission" date="2018-05" db="EMBL/GenBank/DDBJ databases">
        <authorList>
            <person name="Deangelis K."/>
            <person name="Huntemann M."/>
            <person name="Clum A."/>
            <person name="Pillay M."/>
            <person name="Palaniappan K."/>
            <person name="Varghese N."/>
            <person name="Mikhailova N."/>
            <person name="Stamatis D."/>
            <person name="Reddy T."/>
            <person name="Daum C."/>
            <person name="Shapiro N."/>
            <person name="Ivanova N."/>
            <person name="Kyrpides N."/>
            <person name="Woyke T."/>
        </authorList>
    </citation>
    <scope>NUCLEOTIDE SEQUENCE [LARGE SCALE GENOMIC DNA]</scope>
    <source>
        <strain evidence="3">GAS496</strain>
    </source>
</reference>
<dbReference type="GO" id="GO:0016020">
    <property type="term" value="C:membrane"/>
    <property type="evidence" value="ECO:0007669"/>
    <property type="project" value="InterPro"/>
</dbReference>